<feature type="domain" description="ABC transporter" evidence="6">
    <location>
        <begin position="2"/>
        <end position="237"/>
    </location>
</feature>
<dbReference type="KEGG" id="ote:Oter_1528"/>
<dbReference type="InterPro" id="IPR003593">
    <property type="entry name" value="AAA+_ATPase"/>
</dbReference>
<protein>
    <submittedName>
        <fullName evidence="7">ABC transporter related</fullName>
    </submittedName>
</protein>
<sequence>MIEAQDLTKTFRDKKRGEIHAVDAVSFRAQPGQIYGLLGANGAGKTTTLRLLATLLKPTRGSAVVDGYEVTREPEKVRTRVGFLAASTALYGRLTAREMIAYFGRLNGMSDAALQARIQQLADELDMHEFLDRRCDKFSTGMKQKTSIARTLVHDPAVMIFDEPTLGLDVMTARTIVRFVRDCRSRGKTVVYSTHVMSEVEKLCDVIGIIHNGRLLAEGTLEQLRSRYGETDMEEIFIKVVGAPHS</sequence>
<dbReference type="SUPFAM" id="SSF52540">
    <property type="entry name" value="P-loop containing nucleoside triphosphate hydrolases"/>
    <property type="match status" value="1"/>
</dbReference>
<dbReference type="InterPro" id="IPR027417">
    <property type="entry name" value="P-loop_NTPase"/>
</dbReference>
<evidence type="ECO:0000256" key="5">
    <source>
        <dbReference type="ARBA" id="ARBA00022840"/>
    </source>
</evidence>
<keyword evidence="3" id="KW-0536">Nodulation</keyword>
<dbReference type="GO" id="GO:0016887">
    <property type="term" value="F:ATP hydrolysis activity"/>
    <property type="evidence" value="ECO:0007669"/>
    <property type="project" value="InterPro"/>
</dbReference>
<organism evidence="7 8">
    <name type="scientific">Opitutus terrae (strain DSM 11246 / JCM 15787 / PB90-1)</name>
    <dbReference type="NCBI Taxonomy" id="452637"/>
    <lineage>
        <taxon>Bacteria</taxon>
        <taxon>Pseudomonadati</taxon>
        <taxon>Verrucomicrobiota</taxon>
        <taxon>Opitutia</taxon>
        <taxon>Opitutales</taxon>
        <taxon>Opitutaceae</taxon>
        <taxon>Opitutus</taxon>
    </lineage>
</organism>
<evidence type="ECO:0000256" key="4">
    <source>
        <dbReference type="ARBA" id="ARBA00022741"/>
    </source>
</evidence>
<dbReference type="Proteomes" id="UP000007013">
    <property type="component" value="Chromosome"/>
</dbReference>
<comment type="similarity">
    <text evidence="1">Belongs to the ABC transporter superfamily.</text>
</comment>
<keyword evidence="5" id="KW-0067">ATP-binding</keyword>
<dbReference type="HOGENOM" id="CLU_000604_1_2_0"/>
<proteinExistence type="inferred from homology"/>
<evidence type="ECO:0000259" key="6">
    <source>
        <dbReference type="PROSITE" id="PS50893"/>
    </source>
</evidence>
<dbReference type="Pfam" id="PF00005">
    <property type="entry name" value="ABC_tran"/>
    <property type="match status" value="1"/>
</dbReference>
<evidence type="ECO:0000256" key="3">
    <source>
        <dbReference type="ARBA" id="ARBA00022458"/>
    </source>
</evidence>
<reference evidence="7 8" key="1">
    <citation type="journal article" date="2011" name="J. Bacteriol.">
        <title>Genome sequence of the verrucomicrobium Opitutus terrae PB90-1, an abundant inhabitant of rice paddy soil ecosystems.</title>
        <authorList>
            <person name="van Passel M.W."/>
            <person name="Kant R."/>
            <person name="Palva A."/>
            <person name="Copeland A."/>
            <person name="Lucas S."/>
            <person name="Lapidus A."/>
            <person name="Glavina del Rio T."/>
            <person name="Pitluck S."/>
            <person name="Goltsman E."/>
            <person name="Clum A."/>
            <person name="Sun H."/>
            <person name="Schmutz J."/>
            <person name="Larimer F.W."/>
            <person name="Land M.L."/>
            <person name="Hauser L."/>
            <person name="Kyrpides N."/>
            <person name="Mikhailova N."/>
            <person name="Richardson P.P."/>
            <person name="Janssen P.H."/>
            <person name="de Vos W.M."/>
            <person name="Smidt H."/>
        </authorList>
    </citation>
    <scope>NUCLEOTIDE SEQUENCE [LARGE SCALE GENOMIC DNA]</scope>
    <source>
        <strain evidence="8">DSM 11246 / JCM 15787 / PB90-1</strain>
    </source>
</reference>
<dbReference type="InterPro" id="IPR003439">
    <property type="entry name" value="ABC_transporter-like_ATP-bd"/>
</dbReference>
<keyword evidence="4" id="KW-0547">Nucleotide-binding</keyword>
<gene>
    <name evidence="7" type="ordered locus">Oter_1528</name>
</gene>
<evidence type="ECO:0000313" key="7">
    <source>
        <dbReference type="EMBL" id="ACB74812.1"/>
    </source>
</evidence>
<dbReference type="GO" id="GO:0005524">
    <property type="term" value="F:ATP binding"/>
    <property type="evidence" value="ECO:0007669"/>
    <property type="project" value="UniProtKB-KW"/>
</dbReference>
<evidence type="ECO:0000256" key="1">
    <source>
        <dbReference type="ARBA" id="ARBA00005417"/>
    </source>
</evidence>
<dbReference type="RefSeq" id="WP_012374350.1">
    <property type="nucleotide sequence ID" value="NC_010571.1"/>
</dbReference>
<dbReference type="SMART" id="SM00382">
    <property type="entry name" value="AAA"/>
    <property type="match status" value="1"/>
</dbReference>
<evidence type="ECO:0000256" key="2">
    <source>
        <dbReference type="ARBA" id="ARBA00022448"/>
    </source>
</evidence>
<dbReference type="PANTHER" id="PTHR42711">
    <property type="entry name" value="ABC TRANSPORTER ATP-BINDING PROTEIN"/>
    <property type="match status" value="1"/>
</dbReference>
<dbReference type="OrthoDB" id="9775135at2"/>
<name>B1ZTM6_OPITP</name>
<dbReference type="PANTHER" id="PTHR42711:SF5">
    <property type="entry name" value="ABC TRANSPORTER ATP-BINDING PROTEIN NATA"/>
    <property type="match status" value="1"/>
</dbReference>
<keyword evidence="8" id="KW-1185">Reference proteome</keyword>
<keyword evidence="2" id="KW-0813">Transport</keyword>
<dbReference type="Gene3D" id="3.40.50.300">
    <property type="entry name" value="P-loop containing nucleotide triphosphate hydrolases"/>
    <property type="match status" value="1"/>
</dbReference>
<dbReference type="eggNOG" id="COG4555">
    <property type="taxonomic scope" value="Bacteria"/>
</dbReference>
<dbReference type="InterPro" id="IPR050763">
    <property type="entry name" value="ABC_transporter_ATP-binding"/>
</dbReference>
<dbReference type="STRING" id="452637.Oter_1528"/>
<dbReference type="AlphaFoldDB" id="B1ZTM6"/>
<dbReference type="PROSITE" id="PS50893">
    <property type="entry name" value="ABC_TRANSPORTER_2"/>
    <property type="match status" value="1"/>
</dbReference>
<evidence type="ECO:0000313" key="8">
    <source>
        <dbReference type="Proteomes" id="UP000007013"/>
    </source>
</evidence>
<dbReference type="EMBL" id="CP001032">
    <property type="protein sequence ID" value="ACB74812.1"/>
    <property type="molecule type" value="Genomic_DNA"/>
</dbReference>
<accession>B1ZTM6</accession>